<dbReference type="InterPro" id="IPR052471">
    <property type="entry name" value="PBI_I9"/>
</dbReference>
<gene>
    <name evidence="3" type="ORF">BGZ95_004849</name>
</gene>
<reference evidence="3" key="1">
    <citation type="journal article" date="2020" name="Fungal Divers.">
        <title>Resolving the Mortierellaceae phylogeny through synthesis of multi-gene phylogenetics and phylogenomics.</title>
        <authorList>
            <person name="Vandepol N."/>
            <person name="Liber J."/>
            <person name="Desiro A."/>
            <person name="Na H."/>
            <person name="Kennedy M."/>
            <person name="Barry K."/>
            <person name="Grigoriev I.V."/>
            <person name="Miller A.N."/>
            <person name="O'Donnell K."/>
            <person name="Stajich J.E."/>
            <person name="Bonito G."/>
        </authorList>
    </citation>
    <scope>NUCLEOTIDE SEQUENCE</scope>
    <source>
        <strain evidence="3">NRRL 28262</strain>
    </source>
</reference>
<dbReference type="PANTHER" id="PTHR28288">
    <property type="entry name" value="PROTEASE B INHIBITOR 2"/>
    <property type="match status" value="1"/>
</dbReference>
<comment type="caution">
    <text evidence="3">The sequence shown here is derived from an EMBL/GenBank/DDBJ whole genome shotgun (WGS) entry which is preliminary data.</text>
</comment>
<proteinExistence type="inferred from homology"/>
<dbReference type="Pfam" id="PF05922">
    <property type="entry name" value="Inhibitor_I9"/>
    <property type="match status" value="1"/>
</dbReference>
<dbReference type="InterPro" id="IPR037045">
    <property type="entry name" value="S8pro/Inhibitor_I9_sf"/>
</dbReference>
<feature type="domain" description="Inhibitor I9" evidence="2">
    <location>
        <begin position="41"/>
        <end position="91"/>
    </location>
</feature>
<accession>A0AAD4H1K8</accession>
<dbReference type="Proteomes" id="UP001194580">
    <property type="component" value="Unassembled WGS sequence"/>
</dbReference>
<dbReference type="SUPFAM" id="SSF54897">
    <property type="entry name" value="Protease propeptides/inhibitors"/>
    <property type="match status" value="1"/>
</dbReference>
<comment type="similarity">
    <text evidence="1">Belongs to the protease inhibitor I9 family.</text>
</comment>
<dbReference type="InterPro" id="IPR010259">
    <property type="entry name" value="S8pro/Inhibitor_I9"/>
</dbReference>
<evidence type="ECO:0000313" key="3">
    <source>
        <dbReference type="EMBL" id="KAG0258896.1"/>
    </source>
</evidence>
<evidence type="ECO:0000313" key="4">
    <source>
        <dbReference type="Proteomes" id="UP001194580"/>
    </source>
</evidence>
<dbReference type="Gene3D" id="3.30.70.80">
    <property type="entry name" value="Peptidase S8 propeptide/proteinase inhibitor I9"/>
    <property type="match status" value="1"/>
</dbReference>
<dbReference type="PANTHER" id="PTHR28288:SF2">
    <property type="entry name" value="PROTEASE B INHIBITOR 2"/>
    <property type="match status" value="1"/>
</dbReference>
<evidence type="ECO:0000259" key="2">
    <source>
        <dbReference type="Pfam" id="PF05922"/>
    </source>
</evidence>
<protein>
    <recommendedName>
        <fullName evidence="2">Inhibitor I9 domain-containing protein</fullName>
    </recommendedName>
</protein>
<keyword evidence="4" id="KW-1185">Reference proteome</keyword>
<evidence type="ECO:0000256" key="1">
    <source>
        <dbReference type="ARBA" id="ARBA00038069"/>
    </source>
</evidence>
<sequence length="92" mass="9864">LTPPNRHSSPSAPPTTAYPALLKDIVIFKEGTCQEDITKAENDIIDQGGNITNRYNTALLGFAASIPESSIQALNIHPSVDYIEPDGVVTTQ</sequence>
<dbReference type="GO" id="GO:0042144">
    <property type="term" value="P:vacuole fusion, non-autophagic"/>
    <property type="evidence" value="ECO:0007669"/>
    <property type="project" value="TreeGrafter"/>
</dbReference>
<name>A0AAD4H1K8_9FUNG</name>
<feature type="non-terminal residue" evidence="3">
    <location>
        <position position="1"/>
    </location>
</feature>
<dbReference type="GO" id="GO:0004866">
    <property type="term" value="F:endopeptidase inhibitor activity"/>
    <property type="evidence" value="ECO:0007669"/>
    <property type="project" value="TreeGrafter"/>
</dbReference>
<dbReference type="EMBL" id="JAAAIL010002252">
    <property type="protein sequence ID" value="KAG0258896.1"/>
    <property type="molecule type" value="Genomic_DNA"/>
</dbReference>
<organism evidence="3 4">
    <name type="scientific">Linnemannia exigua</name>
    <dbReference type="NCBI Taxonomy" id="604196"/>
    <lineage>
        <taxon>Eukaryota</taxon>
        <taxon>Fungi</taxon>
        <taxon>Fungi incertae sedis</taxon>
        <taxon>Mucoromycota</taxon>
        <taxon>Mortierellomycotina</taxon>
        <taxon>Mortierellomycetes</taxon>
        <taxon>Mortierellales</taxon>
        <taxon>Mortierellaceae</taxon>
        <taxon>Linnemannia</taxon>
    </lineage>
</organism>
<dbReference type="AlphaFoldDB" id="A0AAD4H1K8"/>